<feature type="compositionally biased region" description="Polar residues" evidence="1">
    <location>
        <begin position="235"/>
        <end position="244"/>
    </location>
</feature>
<dbReference type="PANTHER" id="PTHR31286">
    <property type="entry name" value="GLYCINE-RICH CELL WALL STRUCTURAL PROTEIN 1.8-LIKE"/>
    <property type="match status" value="1"/>
</dbReference>
<dbReference type="EMBL" id="JAAMPC010000012">
    <property type="protein sequence ID" value="KAG2277086.1"/>
    <property type="molecule type" value="Genomic_DNA"/>
</dbReference>
<sequence length="644" mass="73871">MSQSSLLIRNGGSSNGDRNATQLEDDIIRIPECDLNDVKERFRLTLIGRVFHIRGRSIDALINLLPRPRIWNVEGKVRGLNLGNGRFQFDFDKEEDLQMVLNKRPCHFNQWSFALERWEPFTSENFPNTIPFWINVTGVPVHFWNDKTFTEIANALGKKLLVDEKRRESKIGFPSGDIGKVSLSYDGLHRYCFTCNLISQDENTCPLLAPEERELKRKLRQENLENNERARFPIQGSQGFNSRNPLKRARSPTNGSHPSPSETTRYSELNREEKRRRSASSSYQPRETRVTDPRARDRKSSSRQENHYTHHGREVWSRLENPARKKELQGSQRGRTTKHSERNIFRKETSRPSNKPYAEWRPRSFSGEHRNRPGNYFSGEHRNRPGNYLAPRRMEDERLERSRATFDSQKTITNNRVSLESGEFFETHRSDFDAAMAEEERIHSQTLNRVNQGIILTSPVKPTDASQVQRYDQPLLEQEDAILELEEGLDQALDVPLTELESTEVDNLVLETERLEMAEKMMAENNIDENMIDLDNDDLLGETPDLVDAEKIEAISQLSPANAVSTKAASTNKQMKRAKTATYIQEEALASGSGVYVPKGLLKKKAPRSPDIKGARASKKLQGLGGRASPKKKTTLDEIIRVYQ</sequence>
<protein>
    <recommendedName>
        <fullName evidence="2">DUF4283 domain-containing protein</fullName>
    </recommendedName>
</protein>
<feature type="region of interest" description="Disordered" evidence="1">
    <location>
        <begin position="605"/>
        <end position="632"/>
    </location>
</feature>
<feature type="compositionally biased region" description="Basic and acidic residues" evidence="1">
    <location>
        <begin position="222"/>
        <end position="231"/>
    </location>
</feature>
<evidence type="ECO:0000313" key="4">
    <source>
        <dbReference type="Proteomes" id="UP000886595"/>
    </source>
</evidence>
<dbReference type="PANTHER" id="PTHR31286:SF132">
    <property type="entry name" value="DUF4283 DOMAIN-CONTAINING PROTEIN"/>
    <property type="match status" value="1"/>
</dbReference>
<organism evidence="3 4">
    <name type="scientific">Brassica carinata</name>
    <name type="common">Ethiopian mustard</name>
    <name type="synonym">Abyssinian cabbage</name>
    <dbReference type="NCBI Taxonomy" id="52824"/>
    <lineage>
        <taxon>Eukaryota</taxon>
        <taxon>Viridiplantae</taxon>
        <taxon>Streptophyta</taxon>
        <taxon>Embryophyta</taxon>
        <taxon>Tracheophyta</taxon>
        <taxon>Spermatophyta</taxon>
        <taxon>Magnoliopsida</taxon>
        <taxon>eudicotyledons</taxon>
        <taxon>Gunneridae</taxon>
        <taxon>Pentapetalae</taxon>
        <taxon>rosids</taxon>
        <taxon>malvids</taxon>
        <taxon>Brassicales</taxon>
        <taxon>Brassicaceae</taxon>
        <taxon>Brassiceae</taxon>
        <taxon>Brassica</taxon>
    </lineage>
</organism>
<proteinExistence type="predicted"/>
<feature type="compositionally biased region" description="Basic and acidic residues" evidence="1">
    <location>
        <begin position="286"/>
        <end position="328"/>
    </location>
</feature>
<accession>A0A8X7UIE4</accession>
<feature type="domain" description="DUF4283" evidence="2">
    <location>
        <begin position="39"/>
        <end position="121"/>
    </location>
</feature>
<feature type="compositionally biased region" description="Basic and acidic residues" evidence="1">
    <location>
        <begin position="338"/>
        <end position="350"/>
    </location>
</feature>
<keyword evidence="4" id="KW-1185">Reference proteome</keyword>
<dbReference type="InterPro" id="IPR040256">
    <property type="entry name" value="At4g02000-like"/>
</dbReference>
<feature type="region of interest" description="Disordered" evidence="1">
    <location>
        <begin position="222"/>
        <end position="394"/>
    </location>
</feature>
<gene>
    <name evidence="3" type="ORF">Bca52824_059641</name>
</gene>
<feature type="compositionally biased region" description="Basic and acidic residues" evidence="1">
    <location>
        <begin position="358"/>
        <end position="371"/>
    </location>
</feature>
<evidence type="ECO:0000259" key="2">
    <source>
        <dbReference type="Pfam" id="PF14111"/>
    </source>
</evidence>
<reference evidence="3 4" key="1">
    <citation type="submission" date="2020-02" db="EMBL/GenBank/DDBJ databases">
        <authorList>
            <person name="Ma Q."/>
            <person name="Huang Y."/>
            <person name="Song X."/>
            <person name="Pei D."/>
        </authorList>
    </citation>
    <scope>NUCLEOTIDE SEQUENCE [LARGE SCALE GENOMIC DNA]</scope>
    <source>
        <strain evidence="3">Sxm20200214</strain>
        <tissue evidence="3">Leaf</tissue>
    </source>
</reference>
<evidence type="ECO:0000313" key="3">
    <source>
        <dbReference type="EMBL" id="KAG2277086.1"/>
    </source>
</evidence>
<comment type="caution">
    <text evidence="3">The sequence shown here is derived from an EMBL/GenBank/DDBJ whole genome shotgun (WGS) entry which is preliminary data.</text>
</comment>
<evidence type="ECO:0000256" key="1">
    <source>
        <dbReference type="SAM" id="MobiDB-lite"/>
    </source>
</evidence>
<feature type="compositionally biased region" description="Polar residues" evidence="1">
    <location>
        <begin position="251"/>
        <end position="267"/>
    </location>
</feature>
<dbReference type="InterPro" id="IPR025558">
    <property type="entry name" value="DUF4283"/>
</dbReference>
<dbReference type="AlphaFoldDB" id="A0A8X7UIE4"/>
<dbReference type="Proteomes" id="UP000886595">
    <property type="component" value="Unassembled WGS sequence"/>
</dbReference>
<dbReference type="OrthoDB" id="1096908at2759"/>
<name>A0A8X7UIE4_BRACI</name>
<dbReference type="Pfam" id="PF14111">
    <property type="entry name" value="DUF4283"/>
    <property type="match status" value="1"/>
</dbReference>